<name>A0ABX7RX38_9ACTN</name>
<evidence type="ECO:0000313" key="2">
    <source>
        <dbReference type="Proteomes" id="UP000671836"/>
    </source>
</evidence>
<sequence length="93" mass="9714">MLAARGEVAAAEDYVATHRGAVGCPARTRLAAAGRELAGATTVTAALRARSWPGRRGPWPSGTWPAPPSWAASSWRAAAGHVRRRGTRARLTG</sequence>
<evidence type="ECO:0000313" key="1">
    <source>
        <dbReference type="EMBL" id="QSY51263.1"/>
    </source>
</evidence>
<protein>
    <submittedName>
        <fullName evidence="1">Uncharacterized protein</fullName>
    </submittedName>
</protein>
<proteinExistence type="predicted"/>
<dbReference type="EMBL" id="CP071595">
    <property type="protein sequence ID" value="QSY51263.1"/>
    <property type="molecule type" value="Genomic_DNA"/>
</dbReference>
<dbReference type="RefSeq" id="WP_207555448.1">
    <property type="nucleotide sequence ID" value="NZ_CP071595.1"/>
</dbReference>
<dbReference type="Proteomes" id="UP000671836">
    <property type="component" value="Chromosome"/>
</dbReference>
<accession>A0ABX7RX38</accession>
<organism evidence="1 2">
    <name type="scientific">Streptomyces griseocarneus</name>
    <dbReference type="NCBI Taxonomy" id="51201"/>
    <lineage>
        <taxon>Bacteria</taxon>
        <taxon>Bacillati</taxon>
        <taxon>Actinomycetota</taxon>
        <taxon>Actinomycetes</taxon>
        <taxon>Kitasatosporales</taxon>
        <taxon>Streptomycetaceae</taxon>
        <taxon>Streptomyces</taxon>
    </lineage>
</organism>
<gene>
    <name evidence="1" type="ORF">J3S04_10485</name>
</gene>
<keyword evidence="2" id="KW-1185">Reference proteome</keyword>
<reference evidence="1 2" key="1">
    <citation type="submission" date="2021-03" db="EMBL/GenBank/DDBJ databases">
        <title>Streptomyces strains.</title>
        <authorList>
            <person name="Lund M.B."/>
            <person name="Toerring T."/>
        </authorList>
    </citation>
    <scope>NUCLEOTIDE SEQUENCE [LARGE SCALE GENOMIC DNA]</scope>
    <source>
        <strain evidence="1 2">KCC S-1010</strain>
    </source>
</reference>